<proteinExistence type="inferred from homology"/>
<dbReference type="SUPFAM" id="SSF46950">
    <property type="entry name" value="Double-stranded DNA-binding domain"/>
    <property type="match status" value="1"/>
</dbReference>
<dbReference type="Pfam" id="PF01984">
    <property type="entry name" value="dsDNA_bind"/>
    <property type="match status" value="1"/>
</dbReference>
<reference evidence="3 4" key="1">
    <citation type="journal article" date="2018" name="New Phytol.">
        <title>Phylogenomics of Endogonaceae and evolution of mycorrhizas within Mucoromycota.</title>
        <authorList>
            <person name="Chang Y."/>
            <person name="Desiro A."/>
            <person name="Na H."/>
            <person name="Sandor L."/>
            <person name="Lipzen A."/>
            <person name="Clum A."/>
            <person name="Barry K."/>
            <person name="Grigoriev I.V."/>
            <person name="Martin F.M."/>
            <person name="Stajich J.E."/>
            <person name="Smith M.E."/>
            <person name="Bonito G."/>
            <person name="Spatafora J.W."/>
        </authorList>
    </citation>
    <scope>NUCLEOTIDE SEQUENCE [LARGE SCALE GENOMIC DNA]</scope>
    <source>
        <strain evidence="3 4">GMNB39</strain>
    </source>
</reference>
<feature type="compositionally biased region" description="Gly residues" evidence="2">
    <location>
        <begin position="29"/>
        <end position="40"/>
    </location>
</feature>
<name>A0A433D1A9_9FUNG</name>
<sequence>MEDDELNAIRARRMAELQASQPQSRAGGPSIGGIPGGGGSSKEDEEKKGQMEEMRRTMLIQILDNTARERLSRIQMVKADKARAVEDLLIRMAQGGQLRQKINEAQLIDLLGQINEQEKGAKETKIVYNRRRFDDDEEEEEYDL</sequence>
<protein>
    <submittedName>
        <fullName evidence="3">PDCD5-related protein</fullName>
    </submittedName>
</protein>
<dbReference type="GO" id="GO:0003677">
    <property type="term" value="F:DNA binding"/>
    <property type="evidence" value="ECO:0007669"/>
    <property type="project" value="InterPro"/>
</dbReference>
<feature type="compositionally biased region" description="Basic and acidic residues" evidence="2">
    <location>
        <begin position="41"/>
        <end position="51"/>
    </location>
</feature>
<dbReference type="PANTHER" id="PTHR10840">
    <property type="entry name" value="PROGRAMMED CELL DEATH PROTEIN 5"/>
    <property type="match status" value="1"/>
</dbReference>
<comment type="similarity">
    <text evidence="1">Belongs to the PDCD5 family.</text>
</comment>
<dbReference type="EMBL" id="RBNI01008608">
    <property type="protein sequence ID" value="RUP44622.1"/>
    <property type="molecule type" value="Genomic_DNA"/>
</dbReference>
<evidence type="ECO:0000256" key="2">
    <source>
        <dbReference type="SAM" id="MobiDB-lite"/>
    </source>
</evidence>
<dbReference type="Proteomes" id="UP000268093">
    <property type="component" value="Unassembled WGS sequence"/>
</dbReference>
<dbReference type="InterPro" id="IPR036883">
    <property type="entry name" value="PDCD5-like_sf"/>
</dbReference>
<organism evidence="3 4">
    <name type="scientific">Jimgerdemannia flammicorona</name>
    <dbReference type="NCBI Taxonomy" id="994334"/>
    <lineage>
        <taxon>Eukaryota</taxon>
        <taxon>Fungi</taxon>
        <taxon>Fungi incertae sedis</taxon>
        <taxon>Mucoromycota</taxon>
        <taxon>Mucoromycotina</taxon>
        <taxon>Endogonomycetes</taxon>
        <taxon>Endogonales</taxon>
        <taxon>Endogonaceae</taxon>
        <taxon>Jimgerdemannia</taxon>
    </lineage>
</organism>
<dbReference type="InterPro" id="IPR002836">
    <property type="entry name" value="PDCD5-like"/>
</dbReference>
<dbReference type="AlphaFoldDB" id="A0A433D1A9"/>
<dbReference type="Gene3D" id="1.10.8.140">
    <property type="entry name" value="PDCD5-like"/>
    <property type="match status" value="1"/>
</dbReference>
<gene>
    <name evidence="3" type="ORF">BC936DRAFT_149212</name>
</gene>
<dbReference type="PANTHER" id="PTHR10840:SF0">
    <property type="entry name" value="PROGRAMMED CELL DEATH PROTEIN 5"/>
    <property type="match status" value="1"/>
</dbReference>
<accession>A0A433D1A9</accession>
<dbReference type="GO" id="GO:0005634">
    <property type="term" value="C:nucleus"/>
    <property type="evidence" value="ECO:0007669"/>
    <property type="project" value="TreeGrafter"/>
</dbReference>
<evidence type="ECO:0000313" key="4">
    <source>
        <dbReference type="Proteomes" id="UP000268093"/>
    </source>
</evidence>
<dbReference type="PIRSF" id="PIRSF015730">
    <property type="entry name" value="TFAR19"/>
    <property type="match status" value="1"/>
</dbReference>
<dbReference type="GO" id="GO:0005829">
    <property type="term" value="C:cytosol"/>
    <property type="evidence" value="ECO:0007669"/>
    <property type="project" value="TreeGrafter"/>
</dbReference>
<feature type="region of interest" description="Disordered" evidence="2">
    <location>
        <begin position="12"/>
        <end position="51"/>
    </location>
</feature>
<dbReference type="FunFam" id="1.10.8.140:FF:000006">
    <property type="entry name" value="programmed cell death protein 5-like"/>
    <property type="match status" value="1"/>
</dbReference>
<comment type="caution">
    <text evidence="3">The sequence shown here is derived from an EMBL/GenBank/DDBJ whole genome shotgun (WGS) entry which is preliminary data.</text>
</comment>
<dbReference type="OrthoDB" id="10252486at2759"/>
<evidence type="ECO:0000256" key="1">
    <source>
        <dbReference type="ARBA" id="ARBA00010490"/>
    </source>
</evidence>
<evidence type="ECO:0000313" key="3">
    <source>
        <dbReference type="EMBL" id="RUP44622.1"/>
    </source>
</evidence>
<keyword evidence="4" id="KW-1185">Reference proteome</keyword>